<feature type="compositionally biased region" description="Polar residues" evidence="23">
    <location>
        <begin position="401"/>
        <end position="412"/>
    </location>
</feature>
<evidence type="ECO:0000256" key="6">
    <source>
        <dbReference type="ARBA" id="ARBA00022448"/>
    </source>
</evidence>
<keyword evidence="8" id="KW-0964">Secreted</keyword>
<comment type="subcellular location">
    <subcellularLocation>
        <location evidence="3">Cytoplasm</location>
        <location evidence="3">Cytosol</location>
    </subcellularLocation>
    <subcellularLocation>
        <location evidence="2">Nucleus</location>
    </subcellularLocation>
    <subcellularLocation>
        <location evidence="4">Secreted</location>
        <location evidence="4">Extracellular exosome</location>
    </subcellularLocation>
</comment>
<feature type="compositionally biased region" description="Low complexity" evidence="23">
    <location>
        <begin position="242"/>
        <end position="260"/>
    </location>
</feature>
<keyword evidence="6" id="KW-0813">Transport</keyword>
<comment type="subunit">
    <text evidence="22">Component of the BAG6/BAT3 complex, also named BAT3 complex, at least composed of BAG6, UBL4A and GET4/TRC35. Interacts with GET4; the interaction is direct and localizes BAG6 in the cytosol. Interacts with UBL4A; the interaction is direct and required for UBL4A protein stability. Interacts with AIFM1. Interacts with HSPA2. Interacts with CTCFL. Interacts with p300/EP300. Interacts (via ubiquitin-like domain) with RNF126; required for BAG6-dependent ubiquitination of proteins mislocalized to the cytosol. Interacts (via ubiquitin-like domain) with SGTA; SGTA competes with RNF126 by binding the same region of BAG6, thereby promoting deubiquitination of BAG6-target proteins and rescuing them from degradation. Interacts with ricin A chain. Interacts with VCP and AMFR; both form the VCP/p97-AMFR/gp78 complex. Interacts with SYVN1. Interacts with USP13; the interaction is direct and may mediate UBL4A deubiquitination. Interacts with ZFAND2B. Interacts with KPNA2. Interacts with UBQLN4.</text>
</comment>
<feature type="region of interest" description="Disordered" evidence="23">
    <location>
        <begin position="491"/>
        <end position="510"/>
    </location>
</feature>
<organism evidence="25 26">
    <name type="scientific">Amphiprion ocellaris</name>
    <name type="common">Clown anemonefish</name>
    <dbReference type="NCBI Taxonomy" id="80972"/>
    <lineage>
        <taxon>Eukaryota</taxon>
        <taxon>Metazoa</taxon>
        <taxon>Chordata</taxon>
        <taxon>Craniata</taxon>
        <taxon>Vertebrata</taxon>
        <taxon>Euteleostomi</taxon>
        <taxon>Actinopterygii</taxon>
        <taxon>Neopterygii</taxon>
        <taxon>Teleostei</taxon>
        <taxon>Neoteleostei</taxon>
        <taxon>Acanthomorphata</taxon>
        <taxon>Ovalentaria</taxon>
        <taxon>Pomacentridae</taxon>
        <taxon>Amphiprion</taxon>
    </lineage>
</organism>
<evidence type="ECO:0000256" key="8">
    <source>
        <dbReference type="ARBA" id="ARBA00022525"/>
    </source>
</evidence>
<dbReference type="CDD" id="cd01809">
    <property type="entry name" value="Ubl_BAG6"/>
    <property type="match status" value="1"/>
</dbReference>
<dbReference type="SMART" id="SM00213">
    <property type="entry name" value="UBQ"/>
    <property type="match status" value="1"/>
</dbReference>
<evidence type="ECO:0000256" key="17">
    <source>
        <dbReference type="ARBA" id="ARBA00023186"/>
    </source>
</evidence>
<feature type="compositionally biased region" description="Polar residues" evidence="23">
    <location>
        <begin position="101"/>
        <end position="112"/>
    </location>
</feature>
<sequence>MTESSSVIEVTVKTLDSQSRIYKVGSELTVKQFKEHIASSVDIPVHKQRLIYQGRVLQDDRTLTEYNVDGKVIHLVERAPPQATMTCPGGMSAYTRGAEPGTSSNHATSQSAPHDRNSNSYVMLGTFNLPVNILDPQQIQMSVQQMMSGVGDAGASARVSSSLESNSLVDVQINLDQSMQSEPRVRLQLAENLLRDACALIHRLEGVSSDSNFDSEVPQSSSSPPPSSSSLRGAEASQPMDTSSPLAATSSTSSQTERSANTGLNHPSPAEFVDVLSEVRRVEERLHPFLERTHSILGAATSADYNNNMQEREEDQRILNLVGDAVRLLGNTLVVLGDLRCNLATSPPRHLYVVRPIAHYTHPVLLQAGLQHMPIPINLGATVTMTSNVRQAAEEQRQPSEDTGQSNQQATGQGLPLHSNGTTHQGQGAPRVIRITHQTMEPVVMMQMNINGAAPAHFPGLPPEFMQAIVHQMSHQAPVMAAAASAGHPAQMMSGADSMPSTEAAASPLSPQGRMVITRPSFSPRIPQPVATRGTTINLRATVPTAGQQPGQSTSLAPSSLTQMIGGMVGQLLMPGQPGDPLSISSSTHPQSSYSTSSSSSESSTMSCPLPSANTSGQTPTHTTSSTSISQPAEGSPEANVAQFLASLLGAAGPSGPDFGLAPSITVTLPEAPGFFHGMSDFTPAPVPGPGASSTSQSTGPAPLQAGSNVGGNSLSPELFTGIVQGVLSTMMSALGAQQGSGESIAQFIQRLSQTSNLFAPGSGDAVGFFGDLLSMVCQSISLVDVVLLLHGNAQPLSRIQSQLCDFFTEHYLQGQEPTDANIATAAEDLINGLEEYIAESFATVTVREGVDIVQTNLSFLRQQFTQMASHILRCSDHTFGPRLLLLCTQGLFECLALNLHCLRGEQSALIAVINHHIRRMSAEVNPSLVNWLTSMMSTRLHVILEQNPVTEDQIQHYVISTHGESSQRTETEVQSENSSVQLEDSLSPVAATTVKEAMASSGDTGKRGAPPSDNTTSPKNAQCPAETPKGPEDTAPEMEPWATAVPPEWVPIIRQDMVSQRKVKAHSPLSDAYLHGMPAKRRKTSQCEGPYLSLSDAVSRAARAVGVLPVTAPNSLQGELEKPEVQEVYTKQVKSDIKERVRENPDYNAQRFPNTHRAFSTEDC</sequence>
<evidence type="ECO:0000256" key="2">
    <source>
        <dbReference type="ARBA" id="ARBA00004123"/>
    </source>
</evidence>
<dbReference type="GO" id="GO:0006915">
    <property type="term" value="P:apoptotic process"/>
    <property type="evidence" value="ECO:0007669"/>
    <property type="project" value="UniProtKB-KW"/>
</dbReference>
<dbReference type="Proteomes" id="UP001501940">
    <property type="component" value="Chromosome 15"/>
</dbReference>
<feature type="region of interest" description="Disordered" evidence="23">
    <location>
        <begin position="389"/>
        <end position="429"/>
    </location>
</feature>
<dbReference type="PROSITE" id="PS00299">
    <property type="entry name" value="UBIQUITIN_1"/>
    <property type="match status" value="1"/>
</dbReference>
<reference evidence="25" key="2">
    <citation type="submission" date="2025-08" db="UniProtKB">
        <authorList>
            <consortium name="Ensembl"/>
        </authorList>
    </citation>
    <scope>IDENTIFICATION</scope>
</reference>
<comment type="function">
    <text evidence="1">Released extracellularly via exosomes, it is a ligand of the natural killer/NK cells receptor NCR3 and stimulates NK cells cytotoxicity. It may thereby trigger NK cells cytotoxicity against neighboring tumor cells and immature myeloid dendritic cells (DC).</text>
</comment>
<evidence type="ECO:0000313" key="25">
    <source>
        <dbReference type="Ensembl" id="ENSAOCP00000011119.2"/>
    </source>
</evidence>
<dbReference type="Pfam" id="PF20960">
    <property type="entry name" value="Bag6_BAGS"/>
    <property type="match status" value="1"/>
</dbReference>
<evidence type="ECO:0000256" key="14">
    <source>
        <dbReference type="ARBA" id="ARBA00022859"/>
    </source>
</evidence>
<keyword evidence="9" id="KW-0597">Phosphoprotein</keyword>
<comment type="function">
    <text evidence="21">Involved in DNA damage-induced apoptosis: following DNA damage, accumulates in the nucleus and forms a complex with p300/EP300, enhancing p300/EP300-mediated p53/TP53 acetylation leading to increase p53/TP53 transcriptional activity. When nuclear, may also act as a component of some chromatin regulator complex that regulates histone 3 'Lys-4' dimethylation (H3K4me2).</text>
</comment>
<keyword evidence="7" id="KW-0963">Cytoplasm</keyword>
<feature type="compositionally biased region" description="Low complexity" evidence="23">
    <location>
        <begin position="583"/>
        <end position="630"/>
    </location>
</feature>
<proteinExistence type="predicted"/>
<dbReference type="AlphaFoldDB" id="A0A3Q1BEV2"/>
<feature type="region of interest" description="Disordered" evidence="23">
    <location>
        <begin position="209"/>
        <end position="269"/>
    </location>
</feature>
<dbReference type="InterPro" id="IPR048926">
    <property type="entry name" value="Bag6_BAGS"/>
</dbReference>
<evidence type="ECO:0000256" key="7">
    <source>
        <dbReference type="ARBA" id="ARBA00022490"/>
    </source>
</evidence>
<evidence type="ECO:0000256" key="10">
    <source>
        <dbReference type="ARBA" id="ARBA00022703"/>
    </source>
</evidence>
<keyword evidence="12" id="KW-0221">Differentiation</keyword>
<evidence type="ECO:0000256" key="15">
    <source>
        <dbReference type="ARBA" id="ARBA00022871"/>
    </source>
</evidence>
<feature type="region of interest" description="Disordered" evidence="23">
    <location>
        <begin position="84"/>
        <end position="118"/>
    </location>
</feature>
<protein>
    <recommendedName>
        <fullName evidence="5">Large proline-rich protein BAG6</fullName>
    </recommendedName>
    <alternativeName>
        <fullName evidence="20">BCL2-associated athanogene 6</fullName>
    </alternativeName>
    <alternativeName>
        <fullName evidence="19">HLA-B-associated transcript 3</fullName>
    </alternativeName>
</protein>
<evidence type="ECO:0000259" key="24">
    <source>
        <dbReference type="PROSITE" id="PS50053"/>
    </source>
</evidence>
<dbReference type="Ensembl" id="ENSAOCT00000018430.2">
    <property type="protein sequence ID" value="ENSAOCP00000011119.2"/>
    <property type="gene ID" value="ENSAOCG00000015405.2"/>
</dbReference>
<evidence type="ECO:0000256" key="23">
    <source>
        <dbReference type="SAM" id="MobiDB-lite"/>
    </source>
</evidence>
<evidence type="ECO:0000256" key="21">
    <source>
        <dbReference type="ARBA" id="ARBA00046003"/>
    </source>
</evidence>
<evidence type="ECO:0000256" key="4">
    <source>
        <dbReference type="ARBA" id="ARBA00004550"/>
    </source>
</evidence>
<evidence type="ECO:0000256" key="9">
    <source>
        <dbReference type="ARBA" id="ARBA00022553"/>
    </source>
</evidence>
<dbReference type="GO" id="GO:0036503">
    <property type="term" value="P:ERAD pathway"/>
    <property type="evidence" value="ECO:0007669"/>
    <property type="project" value="TreeGrafter"/>
</dbReference>
<reference evidence="25" key="3">
    <citation type="submission" date="2025-09" db="UniProtKB">
        <authorList>
            <consortium name="Ensembl"/>
        </authorList>
    </citation>
    <scope>IDENTIFICATION</scope>
</reference>
<dbReference type="GeneTree" id="ENSGT00390000016199"/>
<feature type="compositionally biased region" description="Polar residues" evidence="23">
    <location>
        <begin position="209"/>
        <end position="219"/>
    </location>
</feature>
<dbReference type="PANTHER" id="PTHR15204">
    <property type="entry name" value="LARGE PROLINE-RICH PROTEIN BAG6"/>
    <property type="match status" value="1"/>
</dbReference>
<dbReference type="InterPro" id="IPR029071">
    <property type="entry name" value="Ubiquitin-like_domsf"/>
</dbReference>
<evidence type="ECO:0000256" key="11">
    <source>
        <dbReference type="ARBA" id="ARBA00022737"/>
    </source>
</evidence>
<dbReference type="InterPro" id="IPR021925">
    <property type="entry name" value="BAG6"/>
</dbReference>
<evidence type="ECO:0000313" key="26">
    <source>
        <dbReference type="Proteomes" id="UP001501940"/>
    </source>
</evidence>
<keyword evidence="10" id="KW-0053">Apoptosis</keyword>
<evidence type="ECO:0000256" key="12">
    <source>
        <dbReference type="ARBA" id="ARBA00022782"/>
    </source>
</evidence>
<dbReference type="GO" id="GO:0071818">
    <property type="term" value="C:BAT3 complex"/>
    <property type="evidence" value="ECO:0007669"/>
    <property type="project" value="TreeGrafter"/>
</dbReference>
<dbReference type="FunFam" id="3.10.20.90:FF:000041">
    <property type="entry name" value="large proline-rich protein BAG6 isoform X1"/>
    <property type="match status" value="1"/>
</dbReference>
<feature type="region of interest" description="Disordered" evidence="23">
    <location>
        <begin position="1145"/>
        <end position="1165"/>
    </location>
</feature>
<accession>A0A3Q1BEV2</accession>
<dbReference type="SUPFAM" id="SSF54236">
    <property type="entry name" value="Ubiquitin-like"/>
    <property type="match status" value="1"/>
</dbReference>
<feature type="compositionally biased region" description="Polar residues" evidence="23">
    <location>
        <begin position="692"/>
        <end position="711"/>
    </location>
</feature>
<name>A0A3Q1BEV2_AMPOC</name>
<evidence type="ECO:0000256" key="1">
    <source>
        <dbReference type="ARBA" id="ARBA00002067"/>
    </source>
</evidence>
<dbReference type="Pfam" id="PF12057">
    <property type="entry name" value="BAG6"/>
    <property type="match status" value="1"/>
</dbReference>
<evidence type="ECO:0000256" key="20">
    <source>
        <dbReference type="ARBA" id="ARBA00030033"/>
    </source>
</evidence>
<evidence type="ECO:0000256" key="13">
    <source>
        <dbReference type="ARBA" id="ARBA00022853"/>
    </source>
</evidence>
<feature type="region of interest" description="Disordered" evidence="23">
    <location>
        <begin position="963"/>
        <end position="1040"/>
    </location>
</feature>
<feature type="domain" description="Ubiquitin-like" evidence="24">
    <location>
        <begin position="8"/>
        <end position="69"/>
    </location>
</feature>
<dbReference type="GO" id="GO:0005576">
    <property type="term" value="C:extracellular region"/>
    <property type="evidence" value="ECO:0007669"/>
    <property type="project" value="UniProtKB-SubCell"/>
</dbReference>
<evidence type="ECO:0000256" key="22">
    <source>
        <dbReference type="ARBA" id="ARBA00046936"/>
    </source>
</evidence>
<evidence type="ECO:0000256" key="16">
    <source>
        <dbReference type="ARBA" id="ARBA00022990"/>
    </source>
</evidence>
<feature type="compositionally biased region" description="Polar residues" evidence="23">
    <location>
        <begin position="973"/>
        <end position="985"/>
    </location>
</feature>
<dbReference type="InterPro" id="IPR000626">
    <property type="entry name" value="Ubiquitin-like_dom"/>
</dbReference>
<dbReference type="GO" id="GO:0030154">
    <property type="term" value="P:cell differentiation"/>
    <property type="evidence" value="ECO:0007669"/>
    <property type="project" value="UniProtKB-KW"/>
</dbReference>
<dbReference type="GO" id="GO:0006325">
    <property type="term" value="P:chromatin organization"/>
    <property type="evidence" value="ECO:0007669"/>
    <property type="project" value="UniProtKB-KW"/>
</dbReference>
<evidence type="ECO:0000256" key="19">
    <source>
        <dbReference type="ARBA" id="ARBA00029739"/>
    </source>
</evidence>
<dbReference type="InterPro" id="IPR019954">
    <property type="entry name" value="Ubiquitin_CS"/>
</dbReference>
<evidence type="ECO:0000256" key="5">
    <source>
        <dbReference type="ARBA" id="ARBA00021614"/>
    </source>
</evidence>
<dbReference type="GO" id="GO:0031593">
    <property type="term" value="F:polyubiquitin modification-dependent protein binding"/>
    <property type="evidence" value="ECO:0007669"/>
    <property type="project" value="TreeGrafter"/>
</dbReference>
<keyword evidence="11" id="KW-0677">Repeat</keyword>
<dbReference type="Gene3D" id="3.10.20.90">
    <property type="entry name" value="Phosphatidylinositol 3-kinase Catalytic Subunit, Chain A, domain 1"/>
    <property type="match status" value="1"/>
</dbReference>
<feature type="region of interest" description="Disordered" evidence="23">
    <location>
        <begin position="680"/>
        <end position="711"/>
    </location>
</feature>
<keyword evidence="17" id="KW-0143">Chaperone</keyword>
<keyword evidence="15" id="KW-0744">Spermatogenesis</keyword>
<evidence type="ECO:0000256" key="18">
    <source>
        <dbReference type="ARBA" id="ARBA00023242"/>
    </source>
</evidence>
<dbReference type="PANTHER" id="PTHR15204:SF0">
    <property type="entry name" value="LARGE PROLINE-RICH PROTEIN BAG6"/>
    <property type="match status" value="1"/>
</dbReference>
<keyword evidence="26" id="KW-1185">Reference proteome</keyword>
<keyword evidence="18" id="KW-0539">Nucleus</keyword>
<evidence type="ECO:0000256" key="3">
    <source>
        <dbReference type="ARBA" id="ARBA00004514"/>
    </source>
</evidence>
<dbReference type="GO" id="GO:0051787">
    <property type="term" value="F:misfolded protein binding"/>
    <property type="evidence" value="ECO:0007669"/>
    <property type="project" value="TreeGrafter"/>
</dbReference>
<dbReference type="GO" id="GO:0002376">
    <property type="term" value="P:immune system process"/>
    <property type="evidence" value="ECO:0007669"/>
    <property type="project" value="UniProtKB-KW"/>
</dbReference>
<dbReference type="GO" id="GO:0007283">
    <property type="term" value="P:spermatogenesis"/>
    <property type="evidence" value="ECO:0007669"/>
    <property type="project" value="UniProtKB-KW"/>
</dbReference>
<keyword evidence="13" id="KW-0156">Chromatin regulator</keyword>
<feature type="region of interest" description="Disordered" evidence="23">
    <location>
        <begin position="570"/>
        <end position="638"/>
    </location>
</feature>
<keyword evidence="14" id="KW-0391">Immunity</keyword>
<dbReference type="GO" id="GO:0005634">
    <property type="term" value="C:nucleus"/>
    <property type="evidence" value="ECO:0007669"/>
    <property type="project" value="UniProtKB-SubCell"/>
</dbReference>
<reference evidence="25 26" key="1">
    <citation type="submission" date="2022-01" db="EMBL/GenBank/DDBJ databases">
        <title>A chromosome-scale genome assembly of the false clownfish, Amphiprion ocellaris.</title>
        <authorList>
            <person name="Ryu T."/>
        </authorList>
    </citation>
    <scope>NUCLEOTIDE SEQUENCE [LARGE SCALE GENOMIC DNA]</scope>
</reference>
<dbReference type="PROSITE" id="PS50053">
    <property type="entry name" value="UBIQUITIN_2"/>
    <property type="match status" value="1"/>
</dbReference>
<dbReference type="Pfam" id="PF00240">
    <property type="entry name" value="ubiquitin"/>
    <property type="match status" value="1"/>
</dbReference>
<keyword evidence="16" id="KW-0007">Acetylation</keyword>